<dbReference type="EMBL" id="FNWQ01000008">
    <property type="protein sequence ID" value="SEH46494.1"/>
    <property type="molecule type" value="Genomic_DNA"/>
</dbReference>
<protein>
    <submittedName>
        <fullName evidence="1">Uncharacterized protein</fullName>
    </submittedName>
</protein>
<dbReference type="RefSeq" id="WP_089696344.1">
    <property type="nucleotide sequence ID" value="NZ_FNWQ01000008.1"/>
</dbReference>
<reference evidence="1 2" key="1">
    <citation type="submission" date="2016-10" db="EMBL/GenBank/DDBJ databases">
        <authorList>
            <person name="de Groot N.N."/>
        </authorList>
    </citation>
    <scope>NUCLEOTIDE SEQUENCE [LARGE SCALE GENOMIC DNA]</scope>
    <source>
        <strain evidence="1 2">DSM 23031</strain>
    </source>
</reference>
<organism evidence="1 2">
    <name type="scientific">Chryseobacterium culicis</name>
    <dbReference type="NCBI Taxonomy" id="680127"/>
    <lineage>
        <taxon>Bacteria</taxon>
        <taxon>Pseudomonadati</taxon>
        <taxon>Bacteroidota</taxon>
        <taxon>Flavobacteriia</taxon>
        <taxon>Flavobacteriales</taxon>
        <taxon>Weeksellaceae</taxon>
        <taxon>Chryseobacterium group</taxon>
        <taxon>Chryseobacterium</taxon>
    </lineage>
</organism>
<proteinExistence type="predicted"/>
<gene>
    <name evidence="1" type="ORF">SAMN05421593_4403</name>
</gene>
<dbReference type="Proteomes" id="UP000198561">
    <property type="component" value="Unassembled WGS sequence"/>
</dbReference>
<accession>A0A1H6IH15</accession>
<name>A0A1H6IH15_CHRCI</name>
<evidence type="ECO:0000313" key="2">
    <source>
        <dbReference type="Proteomes" id="UP000198561"/>
    </source>
</evidence>
<dbReference type="AlphaFoldDB" id="A0A1H6IH15"/>
<dbReference type="OrthoDB" id="766105at2"/>
<dbReference type="STRING" id="680127.SAMN05421593_4403"/>
<sequence length="200" mass="23660">MKNSLQILFFLIVSILKGQAVDKLANISFKLENEKEIRIYKGRGISNGGQIFRVYQGKDKNWKAELIQWFLPAKKSEDEFEIIPARVTKLTSKTPLELVFLNIEALDIEYLPKEELFEYKKSKNEVVFDKDENDYFLMSRKMSVLDGKDFLVKYKSNKKENEFDYSNPESYLNKYPGIDEYESFIKILKYVEDNFNIQLK</sequence>
<evidence type="ECO:0000313" key="1">
    <source>
        <dbReference type="EMBL" id="SEH46494.1"/>
    </source>
</evidence>